<dbReference type="AlphaFoldDB" id="A0AAV7UPT8"/>
<gene>
    <name evidence="1" type="ORF">NDU88_007334</name>
</gene>
<name>A0AAV7UPT8_PLEWA</name>
<organism evidence="1 2">
    <name type="scientific">Pleurodeles waltl</name>
    <name type="common">Iberian ribbed newt</name>
    <dbReference type="NCBI Taxonomy" id="8319"/>
    <lineage>
        <taxon>Eukaryota</taxon>
        <taxon>Metazoa</taxon>
        <taxon>Chordata</taxon>
        <taxon>Craniata</taxon>
        <taxon>Vertebrata</taxon>
        <taxon>Euteleostomi</taxon>
        <taxon>Amphibia</taxon>
        <taxon>Batrachia</taxon>
        <taxon>Caudata</taxon>
        <taxon>Salamandroidea</taxon>
        <taxon>Salamandridae</taxon>
        <taxon>Pleurodelinae</taxon>
        <taxon>Pleurodeles</taxon>
    </lineage>
</organism>
<accession>A0AAV7UPT8</accession>
<sequence length="147" mass="16239">MYYTEGNRAGRLLAHRLHTQATERRVAELKLSDGTLTCQEEPICQQFEQFYSNLNSAEGVNHKGVEGYLDPVPVARLPPVDSAILENYIMSAEVLVAIYHLQPGKARGTDVFGVEFYKSFGTVILCDGLTLRSDPSDPWGTDAMGDS</sequence>
<reference evidence="1" key="1">
    <citation type="journal article" date="2022" name="bioRxiv">
        <title>Sequencing and chromosome-scale assembly of the giantPleurodeles waltlgenome.</title>
        <authorList>
            <person name="Brown T."/>
            <person name="Elewa A."/>
            <person name="Iarovenko S."/>
            <person name="Subramanian E."/>
            <person name="Araus A.J."/>
            <person name="Petzold A."/>
            <person name="Susuki M."/>
            <person name="Suzuki K.-i.T."/>
            <person name="Hayashi T."/>
            <person name="Toyoda A."/>
            <person name="Oliveira C."/>
            <person name="Osipova E."/>
            <person name="Leigh N.D."/>
            <person name="Simon A."/>
            <person name="Yun M.H."/>
        </authorList>
    </citation>
    <scope>NUCLEOTIDE SEQUENCE</scope>
    <source>
        <strain evidence="1">20211129_DDA</strain>
        <tissue evidence="1">Liver</tissue>
    </source>
</reference>
<evidence type="ECO:0000313" key="2">
    <source>
        <dbReference type="Proteomes" id="UP001066276"/>
    </source>
</evidence>
<comment type="caution">
    <text evidence="1">The sequence shown here is derived from an EMBL/GenBank/DDBJ whole genome shotgun (WGS) entry which is preliminary data.</text>
</comment>
<proteinExistence type="predicted"/>
<keyword evidence="2" id="KW-1185">Reference proteome</keyword>
<dbReference type="Proteomes" id="UP001066276">
    <property type="component" value="Chromosome 3_1"/>
</dbReference>
<protein>
    <submittedName>
        <fullName evidence="1">Uncharacterized protein</fullName>
    </submittedName>
</protein>
<dbReference type="EMBL" id="JANPWB010000005">
    <property type="protein sequence ID" value="KAJ1190596.1"/>
    <property type="molecule type" value="Genomic_DNA"/>
</dbReference>
<evidence type="ECO:0000313" key="1">
    <source>
        <dbReference type="EMBL" id="KAJ1190596.1"/>
    </source>
</evidence>